<evidence type="ECO:0000313" key="2">
    <source>
        <dbReference type="EMBL" id="GIG34955.1"/>
    </source>
</evidence>
<accession>A0A919P8J4</accession>
<feature type="transmembrane region" description="Helical" evidence="1">
    <location>
        <begin position="19"/>
        <end position="39"/>
    </location>
</feature>
<evidence type="ECO:0000256" key="1">
    <source>
        <dbReference type="SAM" id="Phobius"/>
    </source>
</evidence>
<gene>
    <name evidence="2" type="ORF">Cpa01nite_03360</name>
</gene>
<dbReference type="EMBL" id="BONO01000002">
    <property type="protein sequence ID" value="GIG34955.1"/>
    <property type="molecule type" value="Genomic_DNA"/>
</dbReference>
<feature type="transmembrane region" description="Helical" evidence="1">
    <location>
        <begin position="51"/>
        <end position="71"/>
    </location>
</feature>
<dbReference type="AlphaFoldDB" id="A0A919P8J4"/>
<organism evidence="2 3">
    <name type="scientific">Cellulomonas pakistanensis</name>
    <dbReference type="NCBI Taxonomy" id="992287"/>
    <lineage>
        <taxon>Bacteria</taxon>
        <taxon>Bacillati</taxon>
        <taxon>Actinomycetota</taxon>
        <taxon>Actinomycetes</taxon>
        <taxon>Micrococcales</taxon>
        <taxon>Cellulomonadaceae</taxon>
        <taxon>Cellulomonas</taxon>
    </lineage>
</organism>
<name>A0A919P8J4_9CELL</name>
<protein>
    <submittedName>
        <fullName evidence="2">Uncharacterized protein</fullName>
    </submittedName>
</protein>
<proteinExistence type="predicted"/>
<reference evidence="2" key="1">
    <citation type="submission" date="2021-01" db="EMBL/GenBank/DDBJ databases">
        <title>Whole genome shotgun sequence of Cellulomonas pakistanensis NBRC 110800.</title>
        <authorList>
            <person name="Komaki H."/>
            <person name="Tamura T."/>
        </authorList>
    </citation>
    <scope>NUCLEOTIDE SEQUENCE</scope>
    <source>
        <strain evidence="2">NBRC 110800</strain>
    </source>
</reference>
<evidence type="ECO:0000313" key="3">
    <source>
        <dbReference type="Proteomes" id="UP000642125"/>
    </source>
</evidence>
<sequence>MDEQGPEVDVGDGRTGGRWLLACLGLVFLASGVALLVFFPDASSIRFAVPGWVPGVVLVVAGVSMLVTAALDL</sequence>
<keyword evidence="1" id="KW-0472">Membrane</keyword>
<comment type="caution">
    <text evidence="2">The sequence shown here is derived from an EMBL/GenBank/DDBJ whole genome shotgun (WGS) entry which is preliminary data.</text>
</comment>
<keyword evidence="1" id="KW-1133">Transmembrane helix</keyword>
<keyword evidence="3" id="KW-1185">Reference proteome</keyword>
<keyword evidence="1" id="KW-0812">Transmembrane</keyword>
<dbReference type="RefSeq" id="WP_203667003.1">
    <property type="nucleotide sequence ID" value="NZ_BONO01000002.1"/>
</dbReference>
<dbReference type="Proteomes" id="UP000642125">
    <property type="component" value="Unassembled WGS sequence"/>
</dbReference>